<gene>
    <name evidence="10" type="ORF">EV210_104318</name>
</gene>
<keyword evidence="11" id="KW-1185">Reference proteome</keyword>
<dbReference type="Proteomes" id="UP000295063">
    <property type="component" value="Unassembled WGS sequence"/>
</dbReference>
<protein>
    <submittedName>
        <fullName evidence="10">Spore germination protein KC</fullName>
    </submittedName>
</protein>
<keyword evidence="6" id="KW-0564">Palmitate</keyword>
<dbReference type="OrthoDB" id="9816067at2"/>
<keyword evidence="4" id="KW-0732">Signal</keyword>
<keyword evidence="7" id="KW-0449">Lipoprotein</keyword>
<dbReference type="Pfam" id="PF25198">
    <property type="entry name" value="Spore_GerAC_N"/>
    <property type="match status" value="1"/>
</dbReference>
<keyword evidence="3" id="KW-0309">Germination</keyword>
<evidence type="ECO:0000259" key="9">
    <source>
        <dbReference type="Pfam" id="PF25198"/>
    </source>
</evidence>
<dbReference type="InterPro" id="IPR046953">
    <property type="entry name" value="Spore_GerAC-like_C"/>
</dbReference>
<evidence type="ECO:0000313" key="10">
    <source>
        <dbReference type="EMBL" id="TCL38334.1"/>
    </source>
</evidence>
<evidence type="ECO:0000256" key="2">
    <source>
        <dbReference type="ARBA" id="ARBA00007886"/>
    </source>
</evidence>
<keyword evidence="5" id="KW-0472">Membrane</keyword>
<sequence>MGKSKRRLAVVYLLLVITSTLFLTGCWDRHEIQDRSFVLAVAIDLADQGDEHSTPLETFAEGSGQKPLRLSLQVLSLSPQKRGENSPSKTYVISNTGRSIHEMLRDANGQNSKPLWFEHIQSIIISEAAVRKFGLTPLIDLFRRDAEVRWRTKIYITPQDARPFLDFVPPTGEAGGIFIGNISRSIKNLHIAGSNTDLGATSVRLDNKVDVVLPAILMSDKQVKVKGMAVFKKDKFVEYWDEYTIKGAKFLLGIEKAALIAFSCPIHPEETVVFEMFQQETTVTPQIDGEQISFKIDIAMRGNIGEISCSSDHDATDKAFMDKAEALFAQEVQHNIEYALKVMQKSGVDDAGFARRLKAYEPKTWDKVKDRWDEVFPTIPLIINVKISIQNTGEHK</sequence>
<dbReference type="InterPro" id="IPR008844">
    <property type="entry name" value="Spore_GerAC-like"/>
</dbReference>
<dbReference type="EMBL" id="SLUI01000004">
    <property type="protein sequence ID" value="TCL38334.1"/>
    <property type="molecule type" value="Genomic_DNA"/>
</dbReference>
<evidence type="ECO:0000256" key="7">
    <source>
        <dbReference type="ARBA" id="ARBA00023288"/>
    </source>
</evidence>
<organism evidence="10 11">
    <name type="scientific">Anaerospora hongkongensis</name>
    <dbReference type="NCBI Taxonomy" id="244830"/>
    <lineage>
        <taxon>Bacteria</taxon>
        <taxon>Bacillati</taxon>
        <taxon>Bacillota</taxon>
        <taxon>Negativicutes</taxon>
        <taxon>Selenomonadales</taxon>
        <taxon>Sporomusaceae</taxon>
        <taxon>Anaerospora</taxon>
    </lineage>
</organism>
<name>A0A4R1PZD5_9FIRM</name>
<evidence type="ECO:0000256" key="6">
    <source>
        <dbReference type="ARBA" id="ARBA00023139"/>
    </source>
</evidence>
<comment type="caution">
    <text evidence="10">The sequence shown here is derived from an EMBL/GenBank/DDBJ whole genome shotgun (WGS) entry which is preliminary data.</text>
</comment>
<proteinExistence type="inferred from homology"/>
<evidence type="ECO:0000256" key="3">
    <source>
        <dbReference type="ARBA" id="ARBA00022544"/>
    </source>
</evidence>
<dbReference type="AlphaFoldDB" id="A0A4R1PZD5"/>
<evidence type="ECO:0000256" key="4">
    <source>
        <dbReference type="ARBA" id="ARBA00022729"/>
    </source>
</evidence>
<feature type="domain" description="Spore germination protein N-terminal" evidence="9">
    <location>
        <begin position="28"/>
        <end position="216"/>
    </location>
</feature>
<dbReference type="Pfam" id="PF05504">
    <property type="entry name" value="Spore_GerAC"/>
    <property type="match status" value="1"/>
</dbReference>
<feature type="domain" description="Spore germination GerAC-like C-terminal" evidence="8">
    <location>
        <begin position="226"/>
        <end position="393"/>
    </location>
</feature>
<dbReference type="PANTHER" id="PTHR35789:SF1">
    <property type="entry name" value="SPORE GERMINATION PROTEIN B3"/>
    <property type="match status" value="1"/>
</dbReference>
<comment type="similarity">
    <text evidence="2">Belongs to the GerABKC lipoprotein family.</text>
</comment>
<dbReference type="InterPro" id="IPR038501">
    <property type="entry name" value="Spore_GerAC_C_sf"/>
</dbReference>
<reference evidence="10 11" key="1">
    <citation type="submission" date="2019-03" db="EMBL/GenBank/DDBJ databases">
        <title>Genomic Encyclopedia of Type Strains, Phase IV (KMG-IV): sequencing the most valuable type-strain genomes for metagenomic binning, comparative biology and taxonomic classification.</title>
        <authorList>
            <person name="Goeker M."/>
        </authorList>
    </citation>
    <scope>NUCLEOTIDE SEQUENCE [LARGE SCALE GENOMIC DNA]</scope>
    <source>
        <strain evidence="10 11">DSM 15969</strain>
    </source>
</reference>
<dbReference type="RefSeq" id="WP_132078182.1">
    <property type="nucleotide sequence ID" value="NZ_SLUI01000004.1"/>
</dbReference>
<evidence type="ECO:0000259" key="8">
    <source>
        <dbReference type="Pfam" id="PF05504"/>
    </source>
</evidence>
<dbReference type="GO" id="GO:0016020">
    <property type="term" value="C:membrane"/>
    <property type="evidence" value="ECO:0007669"/>
    <property type="project" value="UniProtKB-SubCell"/>
</dbReference>
<dbReference type="Gene3D" id="3.30.300.210">
    <property type="entry name" value="Nutrient germinant receptor protein C, domain 3"/>
    <property type="match status" value="1"/>
</dbReference>
<dbReference type="InterPro" id="IPR057336">
    <property type="entry name" value="GerAC_N"/>
</dbReference>
<dbReference type="NCBIfam" id="TIGR02887">
    <property type="entry name" value="spore_ger_x_C"/>
    <property type="match status" value="1"/>
</dbReference>
<evidence type="ECO:0000256" key="1">
    <source>
        <dbReference type="ARBA" id="ARBA00004635"/>
    </source>
</evidence>
<evidence type="ECO:0000313" key="11">
    <source>
        <dbReference type="Proteomes" id="UP000295063"/>
    </source>
</evidence>
<evidence type="ECO:0000256" key="5">
    <source>
        <dbReference type="ARBA" id="ARBA00023136"/>
    </source>
</evidence>
<accession>A0A4R1PZD5</accession>
<comment type="subcellular location">
    <subcellularLocation>
        <location evidence="1">Membrane</location>
        <topology evidence="1">Lipid-anchor</topology>
    </subcellularLocation>
</comment>
<dbReference type="GO" id="GO:0009847">
    <property type="term" value="P:spore germination"/>
    <property type="evidence" value="ECO:0007669"/>
    <property type="project" value="InterPro"/>
</dbReference>
<dbReference type="PANTHER" id="PTHR35789">
    <property type="entry name" value="SPORE GERMINATION PROTEIN B3"/>
    <property type="match status" value="1"/>
</dbReference>
<dbReference type="PROSITE" id="PS51257">
    <property type="entry name" value="PROKAR_LIPOPROTEIN"/>
    <property type="match status" value="1"/>
</dbReference>